<name>A0AAN7VNY1_9PEZI</name>
<dbReference type="PANTHER" id="PTHR12840">
    <property type="entry name" value="NADH-UBIQUINONE OXIDOREDUCTASE ASHI SUBUNIT"/>
    <property type="match status" value="1"/>
</dbReference>
<reference evidence="1" key="1">
    <citation type="submission" date="2023-08" db="EMBL/GenBank/DDBJ databases">
        <title>Black Yeasts Isolated from many extreme environments.</title>
        <authorList>
            <person name="Coleine C."/>
            <person name="Stajich J.E."/>
            <person name="Selbmann L."/>
        </authorList>
    </citation>
    <scope>NUCLEOTIDE SEQUENCE</scope>
    <source>
        <strain evidence="1">CCFEE 5810</strain>
    </source>
</reference>
<dbReference type="GO" id="GO:0005739">
    <property type="term" value="C:mitochondrion"/>
    <property type="evidence" value="ECO:0007669"/>
    <property type="project" value="InterPro"/>
</dbReference>
<dbReference type="AlphaFoldDB" id="A0AAN7VNY1"/>
<dbReference type="InterPro" id="IPR008699">
    <property type="entry name" value="NDUFB8"/>
</dbReference>
<organism evidence="1 2">
    <name type="scientific">Elasticomyces elasticus</name>
    <dbReference type="NCBI Taxonomy" id="574655"/>
    <lineage>
        <taxon>Eukaryota</taxon>
        <taxon>Fungi</taxon>
        <taxon>Dikarya</taxon>
        <taxon>Ascomycota</taxon>
        <taxon>Pezizomycotina</taxon>
        <taxon>Dothideomycetes</taxon>
        <taxon>Dothideomycetidae</taxon>
        <taxon>Mycosphaerellales</taxon>
        <taxon>Teratosphaeriaceae</taxon>
        <taxon>Elasticomyces</taxon>
    </lineage>
</organism>
<comment type="caution">
    <text evidence="1">The sequence shown here is derived from an EMBL/GenBank/DDBJ whole genome shotgun (WGS) entry which is preliminary data.</text>
</comment>
<evidence type="ECO:0000313" key="2">
    <source>
        <dbReference type="Proteomes" id="UP001310594"/>
    </source>
</evidence>
<dbReference type="Pfam" id="PF05821">
    <property type="entry name" value="NDUF_B8"/>
    <property type="match status" value="1"/>
</dbReference>
<gene>
    <name evidence="1" type="ORF">LTR97_008291</name>
</gene>
<protein>
    <submittedName>
        <fullName evidence="1">Uncharacterized protein</fullName>
    </submittedName>
</protein>
<accession>A0AAN7VNY1</accession>
<dbReference type="Proteomes" id="UP001310594">
    <property type="component" value="Unassembled WGS sequence"/>
</dbReference>
<sequence>MAPGLALLQKQLASRLAAQTLRQTAITRTRILPIAQRSYASAKRRPAIDGQSGSYVEQAQEDLGTVTEDPNMNGNYPDPSLTSALPIKRQFRDPYADWWDKQERRNYGEVLHEDNDILGIFSPEEYTHVTPGWGAIQISCFVVAFCSLCLVVRQYYPDRVSAPRTFPDGLEKELGGPLGVRAAVTEFDDASYVEGGSRSSKTDTAM</sequence>
<proteinExistence type="predicted"/>
<evidence type="ECO:0000313" key="1">
    <source>
        <dbReference type="EMBL" id="KAK5695871.1"/>
    </source>
</evidence>
<dbReference type="EMBL" id="JAVRQU010000013">
    <property type="protein sequence ID" value="KAK5695871.1"/>
    <property type="molecule type" value="Genomic_DNA"/>
</dbReference>
<dbReference type="PANTHER" id="PTHR12840:SF1">
    <property type="entry name" value="NADH DEHYDROGENASE [UBIQUINONE] 1 BETA SUBCOMPLEX SUBUNIT 8, MITOCHONDRIAL"/>
    <property type="match status" value="1"/>
</dbReference>